<evidence type="ECO:0000313" key="14">
    <source>
        <dbReference type="EMBL" id="PSN63418.1"/>
    </source>
</evidence>
<dbReference type="InterPro" id="IPR036396">
    <property type="entry name" value="Cyt_P450_sf"/>
</dbReference>
<keyword evidence="4 12" id="KW-0349">Heme</keyword>
<dbReference type="GO" id="GO:0016020">
    <property type="term" value="C:membrane"/>
    <property type="evidence" value="ECO:0007669"/>
    <property type="project" value="UniProtKB-SubCell"/>
</dbReference>
<evidence type="ECO:0000256" key="10">
    <source>
        <dbReference type="ARBA" id="ARBA00023033"/>
    </source>
</evidence>
<evidence type="ECO:0000256" key="11">
    <source>
        <dbReference type="ARBA" id="ARBA00023136"/>
    </source>
</evidence>
<keyword evidence="6 12" id="KW-0479">Metal-binding</keyword>
<dbReference type="PRINTS" id="PR00463">
    <property type="entry name" value="EP450I"/>
</dbReference>
<evidence type="ECO:0000256" key="1">
    <source>
        <dbReference type="ARBA" id="ARBA00001971"/>
    </source>
</evidence>
<evidence type="ECO:0000256" key="4">
    <source>
        <dbReference type="ARBA" id="ARBA00022617"/>
    </source>
</evidence>
<name>A0A2T2NEF6_CORCC</name>
<dbReference type="GO" id="GO:0004497">
    <property type="term" value="F:monooxygenase activity"/>
    <property type="evidence" value="ECO:0007669"/>
    <property type="project" value="UniProtKB-KW"/>
</dbReference>
<evidence type="ECO:0000256" key="7">
    <source>
        <dbReference type="ARBA" id="ARBA00022989"/>
    </source>
</evidence>
<comment type="cofactor">
    <cofactor evidence="1 12">
        <name>heme</name>
        <dbReference type="ChEBI" id="CHEBI:30413"/>
    </cofactor>
</comment>
<evidence type="ECO:0000256" key="9">
    <source>
        <dbReference type="ARBA" id="ARBA00023004"/>
    </source>
</evidence>
<keyword evidence="10 14" id="KW-0503">Monooxygenase</keyword>
<dbReference type="STRING" id="1448308.A0A2T2NEF6"/>
<feature type="binding site" description="axial binding residue" evidence="12">
    <location>
        <position position="447"/>
    </location>
    <ligand>
        <name>heme</name>
        <dbReference type="ChEBI" id="CHEBI:30413"/>
    </ligand>
    <ligandPart>
        <name>Fe</name>
        <dbReference type="ChEBI" id="CHEBI:18248"/>
    </ligandPart>
</feature>
<evidence type="ECO:0000256" key="3">
    <source>
        <dbReference type="ARBA" id="ARBA00010617"/>
    </source>
</evidence>
<sequence>MAQPDWNGNTTLQGHGYFKLRYLVLASPILFFAFYACKVIYRIYFHPLSSYPGPKLAAATRLWYIYKLYCGELPQTIAALHREYGSVLRVAPDELTYTSSESWKDIYGFRSGKPEMAKESPFYKVPTNNPSIITAERNRHGHFRKLMSRGFSDSALREQEPIIQNFVTLLMKRLRERSNRGEAVNMVSWFNFITFDIIGDLAFGEPFGCLRDSGYHPWVKLIPESVKFIAMATAANYYPTMFKLLPLIVPKSTLQKYTAHSQMTKEMALRRKESKLDRADFVSNLMKPESGITDQELIGNTETLIVAGSETTASLLSAVTYLLCQNPASMRKAVAEVRSSFTDLSEITFTNINRLEYTLACLNEAFRLIPPAQAGLPRVVPKGGDIIDGRFVPEGTNVSIFQRAANTTPANFKRPMEYIPERWLGDSEFVDDDRAAMQPFVIGPRNCLGKNLAYVEMRVILARLLWEFDLKLCDGMEDWDQAKVYLVMDKRPLMVKLSSVR</sequence>
<dbReference type="PRINTS" id="PR00385">
    <property type="entry name" value="P450"/>
</dbReference>
<keyword evidence="15" id="KW-1185">Reference proteome</keyword>
<dbReference type="SUPFAM" id="SSF48264">
    <property type="entry name" value="Cytochrome P450"/>
    <property type="match status" value="1"/>
</dbReference>
<dbReference type="GO" id="GO:0009403">
    <property type="term" value="P:toxin biosynthetic process"/>
    <property type="evidence" value="ECO:0007669"/>
    <property type="project" value="UniProtKB-ARBA"/>
</dbReference>
<dbReference type="GO" id="GO:0016705">
    <property type="term" value="F:oxidoreductase activity, acting on paired donors, with incorporation or reduction of molecular oxygen"/>
    <property type="evidence" value="ECO:0007669"/>
    <property type="project" value="InterPro"/>
</dbReference>
<dbReference type="PANTHER" id="PTHR24305">
    <property type="entry name" value="CYTOCHROME P450"/>
    <property type="match status" value="1"/>
</dbReference>
<dbReference type="InterPro" id="IPR001128">
    <property type="entry name" value="Cyt_P450"/>
</dbReference>
<dbReference type="GO" id="GO:0020037">
    <property type="term" value="F:heme binding"/>
    <property type="evidence" value="ECO:0007669"/>
    <property type="project" value="InterPro"/>
</dbReference>
<dbReference type="EMBL" id="KZ678140">
    <property type="protein sequence ID" value="PSN63418.1"/>
    <property type="molecule type" value="Genomic_DNA"/>
</dbReference>
<evidence type="ECO:0000256" key="5">
    <source>
        <dbReference type="ARBA" id="ARBA00022692"/>
    </source>
</evidence>
<comment type="similarity">
    <text evidence="3">Belongs to the cytochrome P450 family.</text>
</comment>
<keyword evidence="7 13" id="KW-1133">Transmembrane helix</keyword>
<proteinExistence type="inferred from homology"/>
<dbReference type="Proteomes" id="UP000240883">
    <property type="component" value="Unassembled WGS sequence"/>
</dbReference>
<dbReference type="Pfam" id="PF00067">
    <property type="entry name" value="p450"/>
    <property type="match status" value="1"/>
</dbReference>
<comment type="subcellular location">
    <subcellularLocation>
        <location evidence="2">Membrane</location>
        <topology evidence="2">Single-pass membrane protein</topology>
    </subcellularLocation>
</comment>
<dbReference type="Gene3D" id="1.10.630.10">
    <property type="entry name" value="Cytochrome P450"/>
    <property type="match status" value="1"/>
</dbReference>
<dbReference type="CDD" id="cd11058">
    <property type="entry name" value="CYP60B-like"/>
    <property type="match status" value="1"/>
</dbReference>
<protein>
    <submittedName>
        <fullName evidence="14">Cytochrome P450 monooxygenase-like protein</fullName>
    </submittedName>
</protein>
<evidence type="ECO:0000256" key="13">
    <source>
        <dbReference type="SAM" id="Phobius"/>
    </source>
</evidence>
<dbReference type="PANTHER" id="PTHR24305:SF210">
    <property type="entry name" value="CYTOCHROME P450 MONOOXYGENASE ASQL-RELATED"/>
    <property type="match status" value="1"/>
</dbReference>
<evidence type="ECO:0000256" key="2">
    <source>
        <dbReference type="ARBA" id="ARBA00004167"/>
    </source>
</evidence>
<keyword evidence="5 13" id="KW-0812">Transmembrane</keyword>
<organism evidence="14 15">
    <name type="scientific">Corynespora cassiicola Philippines</name>
    <dbReference type="NCBI Taxonomy" id="1448308"/>
    <lineage>
        <taxon>Eukaryota</taxon>
        <taxon>Fungi</taxon>
        <taxon>Dikarya</taxon>
        <taxon>Ascomycota</taxon>
        <taxon>Pezizomycotina</taxon>
        <taxon>Dothideomycetes</taxon>
        <taxon>Pleosporomycetidae</taxon>
        <taxon>Pleosporales</taxon>
        <taxon>Corynesporascaceae</taxon>
        <taxon>Corynespora</taxon>
    </lineage>
</organism>
<keyword evidence="11 13" id="KW-0472">Membrane</keyword>
<dbReference type="AlphaFoldDB" id="A0A2T2NEF6"/>
<evidence type="ECO:0000313" key="15">
    <source>
        <dbReference type="Proteomes" id="UP000240883"/>
    </source>
</evidence>
<keyword evidence="8" id="KW-0560">Oxidoreductase</keyword>
<keyword evidence="9 12" id="KW-0408">Iron</keyword>
<gene>
    <name evidence="14" type="ORF">BS50DRAFT_648985</name>
</gene>
<accession>A0A2T2NEF6</accession>
<feature type="transmembrane region" description="Helical" evidence="13">
    <location>
        <begin position="20"/>
        <end position="41"/>
    </location>
</feature>
<dbReference type="FunFam" id="1.10.630.10:FF:000047">
    <property type="entry name" value="Cytochrome P450 monooxygenase"/>
    <property type="match status" value="1"/>
</dbReference>
<evidence type="ECO:0000256" key="6">
    <source>
        <dbReference type="ARBA" id="ARBA00022723"/>
    </source>
</evidence>
<dbReference type="GO" id="GO:0005506">
    <property type="term" value="F:iron ion binding"/>
    <property type="evidence" value="ECO:0007669"/>
    <property type="project" value="InterPro"/>
</dbReference>
<dbReference type="InterPro" id="IPR002401">
    <property type="entry name" value="Cyt_P450_E_grp-I"/>
</dbReference>
<dbReference type="InterPro" id="IPR050121">
    <property type="entry name" value="Cytochrome_P450_monoxygenase"/>
</dbReference>
<evidence type="ECO:0000256" key="12">
    <source>
        <dbReference type="PIRSR" id="PIRSR602401-1"/>
    </source>
</evidence>
<dbReference type="OrthoDB" id="1470350at2759"/>
<reference evidence="14 15" key="1">
    <citation type="journal article" date="2018" name="Front. Microbiol.">
        <title>Genome-Wide Analysis of Corynespora cassiicola Leaf Fall Disease Putative Effectors.</title>
        <authorList>
            <person name="Lopez D."/>
            <person name="Ribeiro S."/>
            <person name="Label P."/>
            <person name="Fumanal B."/>
            <person name="Venisse J.S."/>
            <person name="Kohler A."/>
            <person name="de Oliveira R.R."/>
            <person name="Labutti K."/>
            <person name="Lipzen A."/>
            <person name="Lail K."/>
            <person name="Bauer D."/>
            <person name="Ohm R.A."/>
            <person name="Barry K.W."/>
            <person name="Spatafora J."/>
            <person name="Grigoriev I.V."/>
            <person name="Martin F.M."/>
            <person name="Pujade-Renaud V."/>
        </authorList>
    </citation>
    <scope>NUCLEOTIDE SEQUENCE [LARGE SCALE GENOMIC DNA]</scope>
    <source>
        <strain evidence="14 15">Philippines</strain>
    </source>
</reference>
<evidence type="ECO:0000256" key="8">
    <source>
        <dbReference type="ARBA" id="ARBA00023002"/>
    </source>
</evidence>